<protein>
    <submittedName>
        <fullName evidence="1">Uncharacterized protein</fullName>
    </submittedName>
</protein>
<evidence type="ECO:0000313" key="2">
    <source>
        <dbReference type="Proteomes" id="UP000078541"/>
    </source>
</evidence>
<reference evidence="1 2" key="1">
    <citation type="submission" date="2016-03" db="EMBL/GenBank/DDBJ databases">
        <title>Trachymyrmex septentrionalis WGS genome.</title>
        <authorList>
            <person name="Nygaard S."/>
            <person name="Hu H."/>
            <person name="Boomsma J."/>
            <person name="Zhang G."/>
        </authorList>
    </citation>
    <scope>NUCLEOTIDE SEQUENCE [LARGE SCALE GENOMIC DNA]</scope>
    <source>
        <strain evidence="1">Tsep2-gDNA-1</strain>
        <tissue evidence="1">Whole body</tissue>
    </source>
</reference>
<evidence type="ECO:0000313" key="1">
    <source>
        <dbReference type="EMBL" id="KYN32589.1"/>
    </source>
</evidence>
<feature type="non-terminal residue" evidence="1">
    <location>
        <position position="1"/>
    </location>
</feature>
<gene>
    <name evidence="1" type="ORF">ALC56_13070</name>
</gene>
<name>A0A195EXI3_9HYME</name>
<proteinExistence type="predicted"/>
<keyword evidence="2" id="KW-1185">Reference proteome</keyword>
<organism evidence="1 2">
    <name type="scientific">Trachymyrmex septentrionalis</name>
    <dbReference type="NCBI Taxonomy" id="34720"/>
    <lineage>
        <taxon>Eukaryota</taxon>
        <taxon>Metazoa</taxon>
        <taxon>Ecdysozoa</taxon>
        <taxon>Arthropoda</taxon>
        <taxon>Hexapoda</taxon>
        <taxon>Insecta</taxon>
        <taxon>Pterygota</taxon>
        <taxon>Neoptera</taxon>
        <taxon>Endopterygota</taxon>
        <taxon>Hymenoptera</taxon>
        <taxon>Apocrita</taxon>
        <taxon>Aculeata</taxon>
        <taxon>Formicoidea</taxon>
        <taxon>Formicidae</taxon>
        <taxon>Myrmicinae</taxon>
        <taxon>Trachymyrmex</taxon>
    </lineage>
</organism>
<dbReference type="EMBL" id="KQ981948">
    <property type="protein sequence ID" value="KYN32589.1"/>
    <property type="molecule type" value="Genomic_DNA"/>
</dbReference>
<dbReference type="AlphaFoldDB" id="A0A195EXI3"/>
<accession>A0A195EXI3</accession>
<sequence length="91" mass="10989">DLYVTFKQIFKVKLIVSSYVPLETIQFLSETFFRIFHIFLDIWGNKNKTHGVHTRTRTRTHTVPVKSPVVLRKVIRDSKRRKKAIQRYMRK</sequence>
<dbReference type="Proteomes" id="UP000078541">
    <property type="component" value="Unassembled WGS sequence"/>
</dbReference>